<sequence>MKAVHRPMLVRSDRILPYSGSGLMKSASIDFGASRFQTHDVAFCRLPEQTSECDDRGHAGAVEEQDGGETLQTEGVSDVAPVERRQHSHLIKELIDPRKEIRSVFGLVCHIVENLHRQRLEALRCRGRSPVELRGRRLFCRVLWVVVFGRGNHHRGDALRAEARALGGAAGGGRGILRGGEERGAWDVPSVGGGGGGGRGQEVVEQDGDPGLPSLGEVGDRGDGPWLVERETGRGQALS</sequence>
<dbReference type="Proteomes" id="UP000314294">
    <property type="component" value="Unassembled WGS sequence"/>
</dbReference>
<dbReference type="AlphaFoldDB" id="A0A4Z2H4F4"/>
<comment type="caution">
    <text evidence="2">The sequence shown here is derived from an EMBL/GenBank/DDBJ whole genome shotgun (WGS) entry which is preliminary data.</text>
</comment>
<name>A0A4Z2H4F4_9TELE</name>
<protein>
    <submittedName>
        <fullName evidence="2">Uncharacterized protein</fullName>
    </submittedName>
</protein>
<feature type="compositionally biased region" description="Gly residues" evidence="1">
    <location>
        <begin position="191"/>
        <end position="200"/>
    </location>
</feature>
<dbReference type="EMBL" id="SRLO01000343">
    <property type="protein sequence ID" value="TNN59973.1"/>
    <property type="molecule type" value="Genomic_DNA"/>
</dbReference>
<evidence type="ECO:0000313" key="2">
    <source>
        <dbReference type="EMBL" id="TNN59973.1"/>
    </source>
</evidence>
<proteinExistence type="predicted"/>
<feature type="region of interest" description="Disordered" evidence="1">
    <location>
        <begin position="182"/>
        <end position="239"/>
    </location>
</feature>
<organism evidence="2 3">
    <name type="scientific">Liparis tanakae</name>
    <name type="common">Tanaka's snailfish</name>
    <dbReference type="NCBI Taxonomy" id="230148"/>
    <lineage>
        <taxon>Eukaryota</taxon>
        <taxon>Metazoa</taxon>
        <taxon>Chordata</taxon>
        <taxon>Craniata</taxon>
        <taxon>Vertebrata</taxon>
        <taxon>Euteleostomi</taxon>
        <taxon>Actinopterygii</taxon>
        <taxon>Neopterygii</taxon>
        <taxon>Teleostei</taxon>
        <taxon>Neoteleostei</taxon>
        <taxon>Acanthomorphata</taxon>
        <taxon>Eupercaria</taxon>
        <taxon>Perciformes</taxon>
        <taxon>Cottioidei</taxon>
        <taxon>Cottales</taxon>
        <taxon>Liparidae</taxon>
        <taxon>Liparis</taxon>
    </lineage>
</organism>
<evidence type="ECO:0000313" key="3">
    <source>
        <dbReference type="Proteomes" id="UP000314294"/>
    </source>
</evidence>
<evidence type="ECO:0000256" key="1">
    <source>
        <dbReference type="SAM" id="MobiDB-lite"/>
    </source>
</evidence>
<accession>A0A4Z2H4F4</accession>
<keyword evidence="3" id="KW-1185">Reference proteome</keyword>
<reference evidence="2 3" key="1">
    <citation type="submission" date="2019-03" db="EMBL/GenBank/DDBJ databases">
        <title>First draft genome of Liparis tanakae, snailfish: a comprehensive survey of snailfish specific genes.</title>
        <authorList>
            <person name="Kim W."/>
            <person name="Song I."/>
            <person name="Jeong J.-H."/>
            <person name="Kim D."/>
            <person name="Kim S."/>
            <person name="Ryu S."/>
            <person name="Song J.Y."/>
            <person name="Lee S.K."/>
        </authorList>
    </citation>
    <scope>NUCLEOTIDE SEQUENCE [LARGE SCALE GENOMIC DNA]</scope>
    <source>
        <tissue evidence="2">Muscle</tissue>
    </source>
</reference>
<gene>
    <name evidence="2" type="ORF">EYF80_029815</name>
</gene>
<feature type="compositionally biased region" description="Basic and acidic residues" evidence="1">
    <location>
        <begin position="218"/>
        <end position="233"/>
    </location>
</feature>